<organism evidence="4 5">
    <name type="scientific">Rubrobacter xylanophilus</name>
    <dbReference type="NCBI Taxonomy" id="49319"/>
    <lineage>
        <taxon>Bacteria</taxon>
        <taxon>Bacillati</taxon>
        <taxon>Actinomycetota</taxon>
        <taxon>Rubrobacteria</taxon>
        <taxon>Rubrobacterales</taxon>
        <taxon>Rubrobacteraceae</taxon>
        <taxon>Rubrobacter</taxon>
    </lineage>
</organism>
<sequence>MCREELRDLKMAHEALRSAAALRPPENVRERLPRGRSTLFTRPALAAALLAVLVAAGVVYAALHRTDTAEAMTATLSPTNLAPGARGELRMEESGSNMRVRLEVSGLPPLGRGEYYELWFVREDGRRISCGGFTVDEAGRASVVMNAPRVAYGYRRVGITRERSPGDPGPSPKRVLQGRLHES</sequence>
<keyword evidence="2" id="KW-0472">Membrane</keyword>
<name>A0A510HI72_9ACTN</name>
<gene>
    <name evidence="4" type="ORF">RxyAA322_02170</name>
</gene>
<dbReference type="GO" id="GO:0005886">
    <property type="term" value="C:plasma membrane"/>
    <property type="evidence" value="ECO:0007669"/>
    <property type="project" value="InterPro"/>
</dbReference>
<dbReference type="InterPro" id="IPR051474">
    <property type="entry name" value="Anti-sigma-K/W_factor"/>
</dbReference>
<dbReference type="Pfam" id="PF10099">
    <property type="entry name" value="RskA_C"/>
    <property type="match status" value="1"/>
</dbReference>
<evidence type="ECO:0000313" key="4">
    <source>
        <dbReference type="EMBL" id="BBL78363.1"/>
    </source>
</evidence>
<feature type="domain" description="Anti-sigma K factor RskA C-terminal" evidence="3">
    <location>
        <begin position="45"/>
        <end position="172"/>
    </location>
</feature>
<evidence type="ECO:0000256" key="1">
    <source>
        <dbReference type="SAM" id="MobiDB-lite"/>
    </source>
</evidence>
<feature type="region of interest" description="Disordered" evidence="1">
    <location>
        <begin position="160"/>
        <end position="183"/>
    </location>
</feature>
<feature type="transmembrane region" description="Helical" evidence="2">
    <location>
        <begin position="39"/>
        <end position="63"/>
    </location>
</feature>
<dbReference type="InterPro" id="IPR018764">
    <property type="entry name" value="RskA_C"/>
</dbReference>
<keyword evidence="2" id="KW-0812">Transmembrane</keyword>
<dbReference type="Proteomes" id="UP000318065">
    <property type="component" value="Chromosome"/>
</dbReference>
<evidence type="ECO:0000259" key="3">
    <source>
        <dbReference type="Pfam" id="PF10099"/>
    </source>
</evidence>
<dbReference type="EMBL" id="AP019791">
    <property type="protein sequence ID" value="BBL78363.1"/>
    <property type="molecule type" value="Genomic_DNA"/>
</dbReference>
<dbReference type="AlphaFoldDB" id="A0A510HI72"/>
<proteinExistence type="predicted"/>
<dbReference type="GO" id="GO:0006417">
    <property type="term" value="P:regulation of translation"/>
    <property type="evidence" value="ECO:0007669"/>
    <property type="project" value="TreeGrafter"/>
</dbReference>
<accession>A0A510HI72</accession>
<evidence type="ECO:0000313" key="5">
    <source>
        <dbReference type="Proteomes" id="UP000318065"/>
    </source>
</evidence>
<reference evidence="4" key="1">
    <citation type="journal article" date="2019" name="Microbiol. Resour. Announc.">
        <title>Complete Genome Sequence of Rubrobacter xylanophilus Strain AA3-22, Isolated from Arima Onsen in Japan.</title>
        <authorList>
            <person name="Tomariguchi N."/>
            <person name="Miyazaki K."/>
        </authorList>
    </citation>
    <scope>NUCLEOTIDE SEQUENCE [LARGE SCALE GENOMIC DNA]</scope>
    <source>
        <strain evidence="4">AA3-22</strain>
    </source>
</reference>
<dbReference type="PANTHER" id="PTHR37461:SF1">
    <property type="entry name" value="ANTI-SIGMA-K FACTOR RSKA"/>
    <property type="match status" value="1"/>
</dbReference>
<dbReference type="GO" id="GO:0016989">
    <property type="term" value="F:sigma factor antagonist activity"/>
    <property type="evidence" value="ECO:0007669"/>
    <property type="project" value="TreeGrafter"/>
</dbReference>
<keyword evidence="5" id="KW-1185">Reference proteome</keyword>
<protein>
    <recommendedName>
        <fullName evidence="3">Anti-sigma K factor RskA C-terminal domain-containing protein</fullName>
    </recommendedName>
</protein>
<evidence type="ECO:0000256" key="2">
    <source>
        <dbReference type="SAM" id="Phobius"/>
    </source>
</evidence>
<dbReference type="PANTHER" id="PTHR37461">
    <property type="entry name" value="ANTI-SIGMA-K FACTOR RSKA"/>
    <property type="match status" value="1"/>
</dbReference>
<keyword evidence="2" id="KW-1133">Transmembrane helix</keyword>